<protein>
    <submittedName>
        <fullName evidence="1">Uncharacterized protein</fullName>
    </submittedName>
</protein>
<name>A0A6J7WSW6_9CAUD</name>
<evidence type="ECO:0000313" key="1">
    <source>
        <dbReference type="EMBL" id="CAB5220807.1"/>
    </source>
</evidence>
<dbReference type="EMBL" id="LR798287">
    <property type="protein sequence ID" value="CAB5220807.1"/>
    <property type="molecule type" value="Genomic_DNA"/>
</dbReference>
<proteinExistence type="predicted"/>
<sequence length="55" mass="6554">MKYPQNWTIGNFIEELILICEILEVPGMRAKRDEVIDQINERFTKEQREKAGLVF</sequence>
<gene>
    <name evidence="1" type="ORF">UFOVP245_30</name>
</gene>
<organism evidence="1">
    <name type="scientific">uncultured Caudovirales phage</name>
    <dbReference type="NCBI Taxonomy" id="2100421"/>
    <lineage>
        <taxon>Viruses</taxon>
        <taxon>Duplodnaviria</taxon>
        <taxon>Heunggongvirae</taxon>
        <taxon>Uroviricota</taxon>
        <taxon>Caudoviricetes</taxon>
        <taxon>Peduoviridae</taxon>
        <taxon>Maltschvirus</taxon>
        <taxon>Maltschvirus maltsch</taxon>
    </lineage>
</organism>
<reference evidence="1" key="1">
    <citation type="submission" date="2020-05" db="EMBL/GenBank/DDBJ databases">
        <authorList>
            <person name="Chiriac C."/>
            <person name="Salcher M."/>
            <person name="Ghai R."/>
            <person name="Kavagutti S V."/>
        </authorList>
    </citation>
    <scope>NUCLEOTIDE SEQUENCE</scope>
</reference>
<accession>A0A6J7WSW6</accession>